<dbReference type="Proteomes" id="UP000195141">
    <property type="component" value="Chromosome"/>
</dbReference>
<evidence type="ECO:0008006" key="4">
    <source>
        <dbReference type="Google" id="ProtNLM"/>
    </source>
</evidence>
<dbReference type="AlphaFoldDB" id="A0A242K4L5"/>
<dbReference type="EMBL" id="NGMM01000004">
    <property type="protein sequence ID" value="OTP14469.1"/>
    <property type="molecule type" value="Genomic_DNA"/>
</dbReference>
<reference evidence="2" key="2">
    <citation type="submission" date="2017-05" db="EMBL/GenBank/DDBJ databases">
        <authorList>
            <consortium name="The Broad Institute Genomics Platform"/>
            <consortium name="The Broad Institute Genomic Center for Infectious Diseases"/>
            <person name="Earl A."/>
            <person name="Manson A."/>
            <person name="Schwartman J."/>
            <person name="Gilmore M."/>
            <person name="Abouelleil A."/>
            <person name="Cao P."/>
            <person name="Chapman S."/>
            <person name="Cusick C."/>
            <person name="Shea T."/>
            <person name="Young S."/>
            <person name="Neafsey D."/>
            <person name="Nusbaum C."/>
            <person name="Birren B."/>
        </authorList>
    </citation>
    <scope>NUCLEOTIDE SEQUENCE</scope>
    <source>
        <strain evidence="2">9E7_DIV0242</strain>
    </source>
</reference>
<reference evidence="2" key="3">
    <citation type="submission" date="2024-03" db="EMBL/GenBank/DDBJ databases">
        <title>The Genome Sequence of Enterococcus sp. DIV0242b.</title>
        <authorList>
            <consortium name="The Broad Institute Genomics Platform"/>
            <consortium name="The Broad Institute Microbial Omics Core"/>
            <consortium name="The Broad Institute Genomic Center for Infectious Diseases"/>
            <person name="Earl A."/>
            <person name="Manson A."/>
            <person name="Gilmore M."/>
            <person name="Schwartman J."/>
            <person name="Shea T."/>
            <person name="Abouelleil A."/>
            <person name="Cao P."/>
            <person name="Chapman S."/>
            <person name="Cusick C."/>
            <person name="Young S."/>
            <person name="Neafsey D."/>
            <person name="Nusbaum C."/>
            <person name="Birren B."/>
        </authorList>
    </citation>
    <scope>NUCLEOTIDE SEQUENCE</scope>
    <source>
        <strain evidence="2">9E7_DIV0242</strain>
    </source>
</reference>
<keyword evidence="3" id="KW-1185">Reference proteome</keyword>
<dbReference type="RefSeq" id="WP_339101621.1">
    <property type="nucleotide sequence ID" value="NZ_CP147247.1"/>
</dbReference>
<name>A0A242K4L5_9ENTE</name>
<accession>A0A242K4L5</accession>
<proteinExistence type="predicted"/>
<evidence type="ECO:0000313" key="3">
    <source>
        <dbReference type="Proteomes" id="UP000195141"/>
    </source>
</evidence>
<reference evidence="1" key="1">
    <citation type="submission" date="2017-05" db="EMBL/GenBank/DDBJ databases">
        <title>The Genome Sequence of Enterococcus sp. 9E7_DIV0242.</title>
        <authorList>
            <consortium name="The Broad Institute Genomics Platform"/>
            <consortium name="The Broad Institute Genomic Center for Infectious Diseases"/>
            <person name="Earl A."/>
            <person name="Manson A."/>
            <person name="Schwartman J."/>
            <person name="Gilmore M."/>
            <person name="Abouelleil A."/>
            <person name="Cao P."/>
            <person name="Chapman S."/>
            <person name="Cusick C."/>
            <person name="Shea T."/>
            <person name="Young S."/>
            <person name="Neafsey D."/>
            <person name="Nusbaum C."/>
            <person name="Birren B."/>
        </authorList>
    </citation>
    <scope>NUCLEOTIDE SEQUENCE [LARGE SCALE GENOMIC DNA]</scope>
    <source>
        <strain evidence="1">9E7_DIV0242</strain>
    </source>
</reference>
<protein>
    <recommendedName>
        <fullName evidence="4">Lantibiotic</fullName>
    </recommendedName>
</protein>
<evidence type="ECO:0000313" key="2">
    <source>
        <dbReference type="EMBL" id="WYJ90513.1"/>
    </source>
</evidence>
<gene>
    <name evidence="2" type="ORF">A5888_002270</name>
    <name evidence="1" type="ORF">A5888_002570</name>
</gene>
<evidence type="ECO:0000313" key="1">
    <source>
        <dbReference type="EMBL" id="OTP14469.1"/>
    </source>
</evidence>
<organism evidence="1">
    <name type="scientific">Candidatus Enterococcus clewellii</name>
    <dbReference type="NCBI Taxonomy" id="1834193"/>
    <lineage>
        <taxon>Bacteria</taxon>
        <taxon>Bacillati</taxon>
        <taxon>Bacillota</taxon>
        <taxon>Bacilli</taxon>
        <taxon>Lactobacillales</taxon>
        <taxon>Enterococcaceae</taxon>
        <taxon>Enterococcus</taxon>
    </lineage>
</organism>
<dbReference type="EMBL" id="CP147247">
    <property type="protein sequence ID" value="WYJ90513.1"/>
    <property type="molecule type" value="Genomic_DNA"/>
</dbReference>
<sequence length="44" mass="4712">MREEIEIIEINSTANINMIDPRLGGLCGGWCGNAGSWCGLGCEK</sequence>